<name>A0ACC0QPU7_9HYPO</name>
<comment type="caution">
    <text evidence="1">The sequence shown here is derived from an EMBL/GenBank/DDBJ whole genome shotgun (WGS) entry which is preliminary data.</text>
</comment>
<dbReference type="Proteomes" id="UP001065298">
    <property type="component" value="Chromosome 9"/>
</dbReference>
<sequence length="446" mass="47742">MFKAIPFPLQGTPLFCYKCNTPGHFKEACGYGEFRCGRYSRQHSTASCQSGDKLQCCNCMGPHAAWDHRCKDKRSQGEHSKASYHRKVGPFWARWVNSEDPSSASKKQANPVPETSEQEPQKRQRVSKTTFTSTTPPATSGAKKQTVPKKPRGRPRGSAHVCRDPRQTSILEYHPPVTASTATASKQAANEPLSGTLDTLGDTGMVDTESDDSSEEDMSMMDTDAAGSHESAVAQGHNGNGGPVAESQPTTDADMDMTDYTMADSQGSAESQVLVLGSGSSTANAEKKKKKKNWWNRRKKAGKTAALATDETQEQAEGSEGTKPQAKNTFKVKVLKDQAHCPGNNNENDNNMKKKTKEGKSKNKNDAKRQGEGATTSQGNKTGYNGELGASLDSSNGAKEAAQGTLTPGGKTGPGKGKGKGKAPKGAKSLEKDVDMDIDTTTDSRV</sequence>
<gene>
    <name evidence="1" type="ORF">NCS57_01183500</name>
</gene>
<proteinExistence type="predicted"/>
<organism evidence="1 2">
    <name type="scientific">Fusarium keratoplasticum</name>
    <dbReference type="NCBI Taxonomy" id="1328300"/>
    <lineage>
        <taxon>Eukaryota</taxon>
        <taxon>Fungi</taxon>
        <taxon>Dikarya</taxon>
        <taxon>Ascomycota</taxon>
        <taxon>Pezizomycotina</taxon>
        <taxon>Sordariomycetes</taxon>
        <taxon>Hypocreomycetidae</taxon>
        <taxon>Hypocreales</taxon>
        <taxon>Nectriaceae</taxon>
        <taxon>Fusarium</taxon>
        <taxon>Fusarium solani species complex</taxon>
    </lineage>
</organism>
<protein>
    <submittedName>
        <fullName evidence="1">Uncharacterized protein</fullName>
    </submittedName>
</protein>
<evidence type="ECO:0000313" key="2">
    <source>
        <dbReference type="Proteomes" id="UP001065298"/>
    </source>
</evidence>
<keyword evidence="2" id="KW-1185">Reference proteome</keyword>
<accession>A0ACC0QPU7</accession>
<evidence type="ECO:0000313" key="1">
    <source>
        <dbReference type="EMBL" id="KAI8658030.1"/>
    </source>
</evidence>
<reference evidence="1" key="1">
    <citation type="submission" date="2022-06" db="EMBL/GenBank/DDBJ databases">
        <title>Fusarium solani species complex genomes reveal bases of compartmentalisation and animal pathogenesis.</title>
        <authorList>
            <person name="Tsai I.J."/>
        </authorList>
    </citation>
    <scope>NUCLEOTIDE SEQUENCE</scope>
    <source>
        <strain evidence="1">Fu6.1</strain>
    </source>
</reference>
<dbReference type="EMBL" id="CM046511">
    <property type="protein sequence ID" value="KAI8658030.1"/>
    <property type="molecule type" value="Genomic_DNA"/>
</dbReference>